<dbReference type="AlphaFoldDB" id="A0A0A2T7A5"/>
<dbReference type="PANTHER" id="PTHR40045">
    <property type="entry name" value="YCGG FAMILY PROTEIN"/>
    <property type="match status" value="1"/>
</dbReference>
<evidence type="ECO:0000313" key="3">
    <source>
        <dbReference type="Proteomes" id="UP000030147"/>
    </source>
</evidence>
<sequence length="327" mass="38405">MDTKIRDLAETYLPKKMPTWGYDVFEHFARDMLSDQNPFPCLLGMEGFKQRQYRFAFVESTYKKKDLEHLAKQLKKYVLHYKRYGQNTSFIAFFQPRRIQHSIEVYDKIFRGVLQILQELDELNEWKDTSQNRLPHLDEFTFNGVTMHVKYNTPHQDRGQPTFTMVFQPKYYYANTQPHLPLQQFVHPQPETTPEQNTPQPSMQWYRSLSSTGEHQENATRDVDTHLSQEPYITKGIASTLETTIRTLLPDKTDSVIVHRYSPNSSQTFEKKHLALHLYLVEGSIRIEINGNSYLCSQGDHLYIPPNTAYICSTGEQYCLIVKSYAK</sequence>
<dbReference type="EMBL" id="AVBF01000068">
    <property type="protein sequence ID" value="KGP71359.1"/>
    <property type="molecule type" value="Genomic_DNA"/>
</dbReference>
<dbReference type="OrthoDB" id="112290at2"/>
<dbReference type="PANTHER" id="PTHR40045:SF1">
    <property type="entry name" value="YQCI_YCGG FAMILY PROTEIN"/>
    <property type="match status" value="1"/>
</dbReference>
<evidence type="ECO:0000313" key="2">
    <source>
        <dbReference type="EMBL" id="KGP71359.1"/>
    </source>
</evidence>
<dbReference type="InterPro" id="IPR014988">
    <property type="entry name" value="Uncharacterised_YqcI/YcgG"/>
</dbReference>
<name>A0A0A2T7A5_9BACI</name>
<dbReference type="InterPro" id="IPR011051">
    <property type="entry name" value="RmlC_Cupin_sf"/>
</dbReference>
<protein>
    <submittedName>
        <fullName evidence="2">Uncharacterized protein</fullName>
    </submittedName>
</protein>
<accession>A0A0A2T7A5</accession>
<feature type="compositionally biased region" description="Basic and acidic residues" evidence="1">
    <location>
        <begin position="214"/>
        <end position="224"/>
    </location>
</feature>
<proteinExistence type="predicted"/>
<feature type="compositionally biased region" description="Low complexity" evidence="1">
    <location>
        <begin position="188"/>
        <end position="201"/>
    </location>
</feature>
<dbReference type="SUPFAM" id="SSF51182">
    <property type="entry name" value="RmlC-like cupins"/>
    <property type="match status" value="1"/>
</dbReference>
<keyword evidence="3" id="KW-1185">Reference proteome</keyword>
<dbReference type="RefSeq" id="WP_036823175.1">
    <property type="nucleotide sequence ID" value="NZ_AVBF01000068.1"/>
</dbReference>
<comment type="caution">
    <text evidence="2">The sequence shown here is derived from an EMBL/GenBank/DDBJ whole genome shotgun (WGS) entry which is preliminary data.</text>
</comment>
<organism evidence="2 3">
    <name type="scientific">Pontibacillus yanchengensis Y32</name>
    <dbReference type="NCBI Taxonomy" id="1385514"/>
    <lineage>
        <taxon>Bacteria</taxon>
        <taxon>Bacillati</taxon>
        <taxon>Bacillota</taxon>
        <taxon>Bacilli</taxon>
        <taxon>Bacillales</taxon>
        <taxon>Bacillaceae</taxon>
        <taxon>Pontibacillus</taxon>
    </lineage>
</organism>
<evidence type="ECO:0000256" key="1">
    <source>
        <dbReference type="SAM" id="MobiDB-lite"/>
    </source>
</evidence>
<dbReference type="Pfam" id="PF08892">
    <property type="entry name" value="YqcI_YcgG"/>
    <property type="match status" value="1"/>
</dbReference>
<dbReference type="STRING" id="1385514.N782_19810"/>
<gene>
    <name evidence="2" type="ORF">N782_19810</name>
</gene>
<reference evidence="2 3" key="1">
    <citation type="journal article" date="2015" name="Stand. Genomic Sci.">
        <title>High quality draft genome sequence of the moderately halophilic bacterium Pontibacillus yanchengensis Y32(T) and comparison among Pontibacillus genomes.</title>
        <authorList>
            <person name="Huang J."/>
            <person name="Qiao Z.X."/>
            <person name="Tang J.W."/>
            <person name="Wang G."/>
        </authorList>
    </citation>
    <scope>NUCLEOTIDE SEQUENCE [LARGE SCALE GENOMIC DNA]</scope>
    <source>
        <strain evidence="2 3">Y32</strain>
    </source>
</reference>
<feature type="region of interest" description="Disordered" evidence="1">
    <location>
        <begin position="187"/>
        <end position="224"/>
    </location>
</feature>
<dbReference type="eggNOG" id="COG3403">
    <property type="taxonomic scope" value="Bacteria"/>
</dbReference>
<dbReference type="Gene3D" id="2.60.120.10">
    <property type="entry name" value="Jelly Rolls"/>
    <property type="match status" value="1"/>
</dbReference>
<feature type="compositionally biased region" description="Polar residues" evidence="1">
    <location>
        <begin position="202"/>
        <end position="213"/>
    </location>
</feature>
<dbReference type="InterPro" id="IPR014710">
    <property type="entry name" value="RmlC-like_jellyroll"/>
</dbReference>
<dbReference type="Proteomes" id="UP000030147">
    <property type="component" value="Unassembled WGS sequence"/>
</dbReference>